<dbReference type="CDD" id="cd01292">
    <property type="entry name" value="metallo-dependent_hydrolases"/>
    <property type="match status" value="1"/>
</dbReference>
<dbReference type="Proteomes" id="UP001165498">
    <property type="component" value="Unassembled WGS sequence"/>
</dbReference>
<feature type="domain" description="Amidohydrolase-related" evidence="2">
    <location>
        <begin position="8"/>
        <end position="304"/>
    </location>
</feature>
<dbReference type="EMBL" id="JANFQO010000002">
    <property type="protein sequence ID" value="MCQ4163597.1"/>
    <property type="molecule type" value="Genomic_DNA"/>
</dbReference>
<sequence>MVPLPRVIDGHCHLASSRCIPHGFFLGVAQNIARKMPRHAPPPDLDKLTRMLISQYEDHDADKLVAKMDEASIERTVLLAPDFSHVFDAQYSYEDVARQHAAVRARHPGRFHVFLGVDPRWGRQGCDYFEKAVDEYGFEGLKIYPPCGYSPSDAVLFPLYEICAAKGLPVLLHTGPTTPTLQFDTAAPSLIDGAARRFPAVNFILAHGGVNFVEQAKLMCNYRPNVYLDISGFPAVMAPGGWRAHLADLFAQGINHKIIFGSDWPVFSMKDDLKAMTAGLLEEGGPLARLPRPAVEAILAGTIESLLPARAQHPVSTAKAARHETNAREIASNEC</sequence>
<gene>
    <name evidence="3" type="ORF">NM961_02620</name>
</gene>
<evidence type="ECO:0000313" key="3">
    <source>
        <dbReference type="EMBL" id="MCQ4163597.1"/>
    </source>
</evidence>
<dbReference type="PANTHER" id="PTHR21240">
    <property type="entry name" value="2-AMINO-3-CARBOXYLMUCONATE-6-SEMIALDEHYDE DECARBOXYLASE"/>
    <property type="match status" value="1"/>
</dbReference>
<evidence type="ECO:0000259" key="2">
    <source>
        <dbReference type="Pfam" id="PF04909"/>
    </source>
</evidence>
<accession>A0ABT1QMD2</accession>
<keyword evidence="4" id="KW-1185">Reference proteome</keyword>
<dbReference type="SUPFAM" id="SSF51556">
    <property type="entry name" value="Metallo-dependent hydrolases"/>
    <property type="match status" value="1"/>
</dbReference>
<name>A0ABT1QMD2_9GAMM</name>
<dbReference type="InterPro" id="IPR032466">
    <property type="entry name" value="Metal_Hydrolase"/>
</dbReference>
<proteinExistence type="predicted"/>
<keyword evidence="1" id="KW-0456">Lyase</keyword>
<dbReference type="RefSeq" id="WP_255910962.1">
    <property type="nucleotide sequence ID" value="NZ_JANFQO010000002.1"/>
</dbReference>
<comment type="caution">
    <text evidence="3">The sequence shown here is derived from an EMBL/GenBank/DDBJ whole genome shotgun (WGS) entry which is preliminary data.</text>
</comment>
<evidence type="ECO:0000256" key="1">
    <source>
        <dbReference type="ARBA" id="ARBA00023239"/>
    </source>
</evidence>
<evidence type="ECO:0000313" key="4">
    <source>
        <dbReference type="Proteomes" id="UP001165498"/>
    </source>
</evidence>
<protein>
    <submittedName>
        <fullName evidence="3">Amidohydrolase family protein</fullName>
    </submittedName>
</protein>
<reference evidence="3" key="1">
    <citation type="submission" date="2022-07" db="EMBL/GenBank/DDBJ databases">
        <title>Tahibacter sp., a new gammaproteobacterium isolated from the silt sample collected at pig farm.</title>
        <authorList>
            <person name="Chen H."/>
        </authorList>
    </citation>
    <scope>NUCLEOTIDE SEQUENCE</scope>
    <source>
        <strain evidence="3">P2K</strain>
    </source>
</reference>
<organism evidence="3 4">
    <name type="scientific">Tahibacter harae</name>
    <dbReference type="NCBI Taxonomy" id="2963937"/>
    <lineage>
        <taxon>Bacteria</taxon>
        <taxon>Pseudomonadati</taxon>
        <taxon>Pseudomonadota</taxon>
        <taxon>Gammaproteobacteria</taxon>
        <taxon>Lysobacterales</taxon>
        <taxon>Rhodanobacteraceae</taxon>
        <taxon>Tahibacter</taxon>
    </lineage>
</organism>
<dbReference type="Pfam" id="PF04909">
    <property type="entry name" value="Amidohydro_2"/>
    <property type="match status" value="1"/>
</dbReference>
<dbReference type="InterPro" id="IPR006680">
    <property type="entry name" value="Amidohydro-rel"/>
</dbReference>
<dbReference type="InterPro" id="IPR032465">
    <property type="entry name" value="ACMSD"/>
</dbReference>
<dbReference type="Gene3D" id="3.20.20.140">
    <property type="entry name" value="Metal-dependent hydrolases"/>
    <property type="match status" value="1"/>
</dbReference>